<feature type="compositionally biased region" description="Low complexity" evidence="12">
    <location>
        <begin position="112"/>
        <end position="129"/>
    </location>
</feature>
<feature type="domain" description="MID" evidence="15">
    <location>
        <begin position="992"/>
        <end position="1164"/>
    </location>
</feature>
<feature type="region of interest" description="Disordered" evidence="12">
    <location>
        <begin position="412"/>
        <end position="474"/>
    </location>
</feature>
<evidence type="ECO:0000256" key="6">
    <source>
        <dbReference type="ARBA" id="ARBA00023159"/>
    </source>
</evidence>
<dbReference type="PANTHER" id="PTHR48249">
    <property type="entry name" value="MEDIATOR OF RNA POLYMERASE II TRANSCRIPTION SUBUNIT 13"/>
    <property type="match status" value="1"/>
</dbReference>
<feature type="domain" description="Mediator complex subunit Med13 C-terminal" evidence="13">
    <location>
        <begin position="1173"/>
        <end position="1487"/>
    </location>
</feature>
<evidence type="ECO:0000256" key="8">
    <source>
        <dbReference type="ARBA" id="ARBA00023242"/>
    </source>
</evidence>
<dbReference type="InterPro" id="IPR009401">
    <property type="entry name" value="Med13_C"/>
</dbReference>
<comment type="similarity">
    <text evidence="2 11">Belongs to the Mediator complex subunit 13 family.</text>
</comment>
<dbReference type="InterPro" id="IPR041285">
    <property type="entry name" value="MID_MedPIWI"/>
</dbReference>
<dbReference type="InterPro" id="IPR021643">
    <property type="entry name" value="Mediator_Med13_N"/>
</dbReference>
<dbReference type="InterPro" id="IPR051139">
    <property type="entry name" value="Mediator_complx_sub13"/>
</dbReference>
<evidence type="ECO:0000256" key="10">
    <source>
        <dbReference type="ARBA" id="ARBA00032008"/>
    </source>
</evidence>
<evidence type="ECO:0000256" key="2">
    <source>
        <dbReference type="ARBA" id="ARBA00009354"/>
    </source>
</evidence>
<comment type="subunit">
    <text evidence="11">Component of the SRB8-11 complex, which itself associates with the Mediator complex.</text>
</comment>
<evidence type="ECO:0000256" key="3">
    <source>
        <dbReference type="ARBA" id="ARBA00019618"/>
    </source>
</evidence>
<comment type="caution">
    <text evidence="16">The sequence shown here is derived from an EMBL/GenBank/DDBJ whole genome shotgun (WGS) entry which is preliminary data.</text>
</comment>
<accession>A0ABR1U4Z8</accession>
<evidence type="ECO:0000259" key="13">
    <source>
        <dbReference type="Pfam" id="PF06333"/>
    </source>
</evidence>
<evidence type="ECO:0000313" key="17">
    <source>
        <dbReference type="Proteomes" id="UP001446871"/>
    </source>
</evidence>
<evidence type="ECO:0000256" key="5">
    <source>
        <dbReference type="ARBA" id="ARBA00023015"/>
    </source>
</evidence>
<evidence type="ECO:0000256" key="12">
    <source>
        <dbReference type="SAM" id="MobiDB-lite"/>
    </source>
</evidence>
<proteinExistence type="inferred from homology"/>
<evidence type="ECO:0000259" key="15">
    <source>
        <dbReference type="Pfam" id="PF18296"/>
    </source>
</evidence>
<evidence type="ECO:0000259" key="14">
    <source>
        <dbReference type="Pfam" id="PF11597"/>
    </source>
</evidence>
<keyword evidence="6 11" id="KW-0010">Activator</keyword>
<feature type="compositionally biased region" description="Polar residues" evidence="12">
    <location>
        <begin position="416"/>
        <end position="430"/>
    </location>
</feature>
<sequence length="1498" mass="162472">MDTAEYETNALLINDISSVAYAFYELVAPPPSIFGTGALELESSLRNDGYLAHLDTAKHGLWCFRLLWKDAQHDGSSLPKTLDSCGYTLSLTDESTFEPAGLARNRLSGPNSAHTPNSSSSSVSGALDSISRVPPPNGLGVDVAANESKPATSTSTKDVYEHFISAVISALSAGLCGKIGATPLDSRTLLLPSHVRSDSNGGVPHLASLRAYLTTTGALVSTVNVCLAEGLSVFSDSALLPSVGRTVLAAPLGVFATCYLVTESDGSSAAESGMGQSPDLQVVRLRPDREERLRPWRNICIKLLEARNLPSPISGTQKWLSLQRVRRKPVEAKFDGKNTPLFNTTTNMSWPSSLCFCKAFQKLSLEKPPDDSARAITEESYDPLSLAKSWFLGAGERDEALVRKAKERDAAVARDTASSDSQVQQLSGTSPLALHRSGHPGVPPGAMYPTPPDGVQAPVGATPSMDGTVSSPANNNSAAVMADVDTVMSVPPDAFTETWDQPVAKRERHTGSFDSVNLFGDLGPDMFGGDNDITDADFNFFDEQPGDMDMSLDMPDMSNSMPNLDLTASFGVPAPPEVKPVQVEAPVSLAARPAVFAKPELKHARSSLVQESKRPVETETGKQEPQRAKRQASPFNPDTVFKRIRASMDNRKAFQHNSQIYQPQSSSIFQKVDFGPDLSVVDSKYQGNGRFDFTFTRSEETRPMSINAPPKMNYLQRQVKGRRKPRGLPSNVGDLLARLVNGHGGLSQQPSPGKLDDVSSDADEGSLVSDQDDSTYESDEPPSPVKSVSVRKRRMEDDEKSLATSFKDFESADAASPSLSFDVPVFSKSDVELPLVKYFADPEPIDLPVGLPDQEFIIAAQLLTDQASTSTLCLTTTREMITQTGLDRRRDLMTITHKLVDDLRTVLPKAFGNEAAGCQFRSFIEVQDVPLLGQPSRLQPRPPGADQIKPSNPFQIPSPHVELRRYESKLSVLPSAVTFWESLGLGPSNGGKSINAVCIFPELIGISDDANVFLDRMQSVYESLKLGTFSRMDASPEIPNGLLSYQIEKPTESFQGTPSLMGPDLSAGLSKLSEVLAHLAVKETNFMIFFVYSSDMAGAAIESCYAFQQLFERYKKLLVSSRKRAENDMALQLIPLDFLASSTSIPMPCPADYMKLAFEVYDRCTLFNGAMPSPAIVLEQPLPRIIDFKLTSTPTSSLLHENSCLHLAYAQSVDERWITAAWTDNRGCQQMTSSYCLGRRNKSIATLFADVAHEIWETTRDITCTRKVHWRIMIAKCGVMDQSEIETWSNLAQAETRCSVSLTLATVDTNPSLQLIPPTVKMPTAGGSAAFYTTPVSTPQASIVSPEQSGNGPPTPSIRGADGGPTSTPTPGGGTADDSEADATLVDVTDHMWGAVLAHRLSNSMSPTDLNPAIVSGYLVKRGGPRPEDPPAVMEVNIVHSEGCNPRAYETAMRELLTYYRGLGTLARARGMVDKEVDCRPWHIAAAEKGCRTLYMLM</sequence>
<feature type="domain" description="Mediator complex subunit Med13 N-terminal" evidence="14">
    <location>
        <begin position="8"/>
        <end position="357"/>
    </location>
</feature>
<protein>
    <recommendedName>
        <fullName evidence="3 11">Mediator of RNA polymerase II transcription subunit 13</fullName>
    </recommendedName>
    <alternativeName>
        <fullName evidence="10 11">Mediator complex subunit 13</fullName>
    </alternativeName>
</protein>
<feature type="region of interest" description="Disordered" evidence="12">
    <location>
        <begin position="605"/>
        <end position="638"/>
    </location>
</feature>
<evidence type="ECO:0000256" key="7">
    <source>
        <dbReference type="ARBA" id="ARBA00023163"/>
    </source>
</evidence>
<name>A0ABR1U4Z8_9PEZI</name>
<dbReference type="Proteomes" id="UP001446871">
    <property type="component" value="Unassembled WGS sequence"/>
</dbReference>
<dbReference type="PANTHER" id="PTHR48249:SF3">
    <property type="entry name" value="MEDIATOR OF RNA POLYMERASE II TRANSCRIPTION SUBUNIT 13"/>
    <property type="match status" value="1"/>
</dbReference>
<reference evidence="16 17" key="1">
    <citation type="submission" date="2023-01" db="EMBL/GenBank/DDBJ databases">
        <title>Analysis of 21 Apiospora genomes using comparative genomics revels a genus with tremendous synthesis potential of carbohydrate active enzymes and secondary metabolites.</title>
        <authorList>
            <person name="Sorensen T."/>
        </authorList>
    </citation>
    <scope>NUCLEOTIDE SEQUENCE [LARGE SCALE GENOMIC DNA]</scope>
    <source>
        <strain evidence="16 17">CBS 83171</strain>
    </source>
</reference>
<feature type="compositionally biased region" description="Polar residues" evidence="12">
    <location>
        <begin position="465"/>
        <end position="474"/>
    </location>
</feature>
<keyword evidence="8 11" id="KW-0539">Nucleus</keyword>
<comment type="function">
    <text evidence="9 11">Component of the SRB8-11 complex. The SRB8-11 complex is a regulatory module of the Mediator complex which is itself involved in regulation of basal and activated RNA polymerase II-dependent transcription. The SRB8-11 complex may be involved in the transcriptional repression of a subset of genes regulated by Mediator. It may inhibit the association of the Mediator complex with RNA polymerase II to form the holoenzyme complex.</text>
</comment>
<comment type="subcellular location">
    <subcellularLocation>
        <location evidence="1 11">Nucleus</location>
    </subcellularLocation>
</comment>
<dbReference type="EMBL" id="JAQQWM010000008">
    <property type="protein sequence ID" value="KAK8053957.1"/>
    <property type="molecule type" value="Genomic_DNA"/>
</dbReference>
<evidence type="ECO:0000313" key="16">
    <source>
        <dbReference type="EMBL" id="KAK8053957.1"/>
    </source>
</evidence>
<keyword evidence="4 11" id="KW-0678">Repressor</keyword>
<evidence type="ECO:0000256" key="11">
    <source>
        <dbReference type="RuleBase" id="RU364134"/>
    </source>
</evidence>
<evidence type="ECO:0000256" key="4">
    <source>
        <dbReference type="ARBA" id="ARBA00022491"/>
    </source>
</evidence>
<dbReference type="Pfam" id="PF06333">
    <property type="entry name" value="Med13_C"/>
    <property type="match status" value="1"/>
</dbReference>
<evidence type="ECO:0000256" key="1">
    <source>
        <dbReference type="ARBA" id="ARBA00004123"/>
    </source>
</evidence>
<feature type="region of interest" description="Disordered" evidence="12">
    <location>
        <begin position="742"/>
        <end position="796"/>
    </location>
</feature>
<keyword evidence="7 11" id="KW-0804">Transcription</keyword>
<organism evidence="16 17">
    <name type="scientific">Apiospora saccharicola</name>
    <dbReference type="NCBI Taxonomy" id="335842"/>
    <lineage>
        <taxon>Eukaryota</taxon>
        <taxon>Fungi</taxon>
        <taxon>Dikarya</taxon>
        <taxon>Ascomycota</taxon>
        <taxon>Pezizomycotina</taxon>
        <taxon>Sordariomycetes</taxon>
        <taxon>Xylariomycetidae</taxon>
        <taxon>Amphisphaeriales</taxon>
        <taxon>Apiosporaceae</taxon>
        <taxon>Apiospora</taxon>
    </lineage>
</organism>
<evidence type="ECO:0000256" key="9">
    <source>
        <dbReference type="ARBA" id="ARBA00025661"/>
    </source>
</evidence>
<feature type="compositionally biased region" description="Acidic residues" evidence="12">
    <location>
        <begin position="758"/>
        <end position="780"/>
    </location>
</feature>
<feature type="compositionally biased region" description="Polar residues" evidence="12">
    <location>
        <begin position="1338"/>
        <end position="1352"/>
    </location>
</feature>
<feature type="region of interest" description="Disordered" evidence="12">
    <location>
        <begin position="1338"/>
        <end position="1380"/>
    </location>
</feature>
<dbReference type="Pfam" id="PF18296">
    <property type="entry name" value="MID_MedPIWI"/>
    <property type="match status" value="1"/>
</dbReference>
<gene>
    <name evidence="16" type="ORF">PG996_013258</name>
</gene>
<feature type="compositionally biased region" description="Basic and acidic residues" evidence="12">
    <location>
        <begin position="611"/>
        <end position="627"/>
    </location>
</feature>
<keyword evidence="17" id="KW-1185">Reference proteome</keyword>
<dbReference type="Pfam" id="PF11597">
    <property type="entry name" value="Med13_N"/>
    <property type="match status" value="1"/>
</dbReference>
<keyword evidence="5 11" id="KW-0805">Transcription regulation</keyword>
<feature type="region of interest" description="Disordered" evidence="12">
    <location>
        <begin position="102"/>
        <end position="129"/>
    </location>
</feature>